<keyword evidence="2" id="KW-1185">Reference proteome</keyword>
<evidence type="ECO:0000313" key="1">
    <source>
        <dbReference type="EMBL" id="CAE6223258.1"/>
    </source>
</evidence>
<evidence type="ECO:0008006" key="3">
    <source>
        <dbReference type="Google" id="ProtNLM"/>
    </source>
</evidence>
<dbReference type="EMBL" id="LR999458">
    <property type="protein sequence ID" value="CAE6223258.1"/>
    <property type="molecule type" value="Genomic_DNA"/>
</dbReference>
<gene>
    <name evidence="1" type="ORF">AARE701A_LOCUS20703</name>
</gene>
<proteinExistence type="predicted"/>
<dbReference type="PANTHER" id="PTHR33103">
    <property type="entry name" value="OS01G0153900 PROTEIN"/>
    <property type="match status" value="1"/>
</dbReference>
<sequence>MSDTLKNPVIKLKLLIDEEKNKVVFVEAGKDFVDILFSFLTFPMGKIVRLIEMHQKSQSIAIGCFNNIYASVLSMGMKHFRTEACKHMLLYPGSLNQEKCRNLKMRIDDSEPTKCFMCPMFERSGQCCKWYSNFNTSRCSCGNLMDEVIHFQGEGGGATIGKGVEGGVFVRSDHTSFVITDDLKVEVSSVELTLNVLKDLGYTDCNKLVERIHNFNFEEVTTLFECLFTSDTPLTDTFLKKKSSCGMKRIHKPLSPALCEDIEESKAHQTITLNAYVRKKEGNILFVECGEDFVDLLFTFLAMPLETVWRMVGNGTILGCIGNLCRSFKDLSIVSSREAKCVLPHYYKCHKQLLDVVTPHEPPTYYIYVSFYVDHFREYNLSENSDKPLVYEWDKLVPVISIDPKFEGDGNTTDKSTTSSGGFMKRGTKFMVTDDLIITPSNSTSTIGLLKEKQVRLDDVEVQVIIIRKEEAIRLLEASLVTFSALSTSLLAMEIASTSVPQSRLFKKPKIET</sequence>
<reference evidence="1" key="1">
    <citation type="submission" date="2021-01" db="EMBL/GenBank/DDBJ databases">
        <authorList>
            <person name="Bezrukov I."/>
        </authorList>
    </citation>
    <scope>NUCLEOTIDE SEQUENCE</scope>
</reference>
<accession>A0A8S2B2D3</accession>
<dbReference type="AlphaFoldDB" id="A0A8S2B2D3"/>
<protein>
    <recommendedName>
        <fullName evidence="3">DUF674 family protein</fullName>
    </recommendedName>
</protein>
<organism evidence="1 2">
    <name type="scientific">Arabidopsis arenosa</name>
    <name type="common">Sand rock-cress</name>
    <name type="synonym">Cardaminopsis arenosa</name>
    <dbReference type="NCBI Taxonomy" id="38785"/>
    <lineage>
        <taxon>Eukaryota</taxon>
        <taxon>Viridiplantae</taxon>
        <taxon>Streptophyta</taxon>
        <taxon>Embryophyta</taxon>
        <taxon>Tracheophyta</taxon>
        <taxon>Spermatophyta</taxon>
        <taxon>Magnoliopsida</taxon>
        <taxon>eudicotyledons</taxon>
        <taxon>Gunneridae</taxon>
        <taxon>Pentapetalae</taxon>
        <taxon>rosids</taxon>
        <taxon>malvids</taxon>
        <taxon>Brassicales</taxon>
        <taxon>Brassicaceae</taxon>
        <taxon>Camelineae</taxon>
        <taxon>Arabidopsis</taxon>
    </lineage>
</organism>
<dbReference type="PANTHER" id="PTHR33103:SF115">
    <property type="entry name" value="DUF674 FAMILY PROTEIN"/>
    <property type="match status" value="1"/>
</dbReference>
<evidence type="ECO:0000313" key="2">
    <source>
        <dbReference type="Proteomes" id="UP000682877"/>
    </source>
</evidence>
<dbReference type="Pfam" id="PF05056">
    <property type="entry name" value="DUF674"/>
    <property type="match status" value="1"/>
</dbReference>
<dbReference type="Proteomes" id="UP000682877">
    <property type="component" value="Chromosome 8"/>
</dbReference>
<dbReference type="InterPro" id="IPR007750">
    <property type="entry name" value="DUF674"/>
</dbReference>
<name>A0A8S2B2D3_ARAAE</name>